<feature type="compositionally biased region" description="Polar residues" evidence="1">
    <location>
        <begin position="246"/>
        <end position="257"/>
    </location>
</feature>
<gene>
    <name evidence="3" type="ORF">SAMN02910418_01634</name>
</gene>
<dbReference type="CDD" id="cd00085">
    <property type="entry name" value="HNHc"/>
    <property type="match status" value="1"/>
</dbReference>
<reference evidence="4" key="1">
    <citation type="submission" date="2016-10" db="EMBL/GenBank/DDBJ databases">
        <authorList>
            <person name="Varghese N."/>
            <person name="Submissions S."/>
        </authorList>
    </citation>
    <scope>NUCLEOTIDE SEQUENCE [LARGE SCALE GENOMIC DNA]</scope>
    <source>
        <strain evidence="4">KPR-1</strain>
    </source>
</reference>
<accession>A0A1H4BAU1</accession>
<dbReference type="Gene3D" id="1.10.30.50">
    <property type="match status" value="1"/>
</dbReference>
<dbReference type="Pfam" id="PF01844">
    <property type="entry name" value="HNH"/>
    <property type="match status" value="1"/>
</dbReference>
<dbReference type="EMBL" id="FNQV01000009">
    <property type="protein sequence ID" value="SEA45249.1"/>
    <property type="molecule type" value="Genomic_DNA"/>
</dbReference>
<name>A0A1H4BAU1_9ACTO</name>
<keyword evidence="4" id="KW-1185">Reference proteome</keyword>
<dbReference type="InterPro" id="IPR003615">
    <property type="entry name" value="HNH_nuc"/>
</dbReference>
<dbReference type="Proteomes" id="UP000199288">
    <property type="component" value="Unassembled WGS sequence"/>
</dbReference>
<protein>
    <submittedName>
        <fullName evidence="3">5-methylcytosine-specific restriction endonuclease McrA</fullName>
    </submittedName>
</protein>
<dbReference type="GO" id="GO:0004519">
    <property type="term" value="F:endonuclease activity"/>
    <property type="evidence" value="ECO:0007669"/>
    <property type="project" value="UniProtKB-KW"/>
</dbReference>
<evidence type="ECO:0000313" key="4">
    <source>
        <dbReference type="Proteomes" id="UP000199288"/>
    </source>
</evidence>
<dbReference type="AlphaFoldDB" id="A0A1H4BAU1"/>
<feature type="region of interest" description="Disordered" evidence="1">
    <location>
        <begin position="246"/>
        <end position="269"/>
    </location>
</feature>
<feature type="domain" description="HNH nuclease" evidence="2">
    <location>
        <begin position="518"/>
        <end position="570"/>
    </location>
</feature>
<dbReference type="InterPro" id="IPR002711">
    <property type="entry name" value="HNH"/>
</dbReference>
<evidence type="ECO:0000256" key="1">
    <source>
        <dbReference type="SAM" id="MobiDB-lite"/>
    </source>
</evidence>
<dbReference type="GO" id="GO:0003676">
    <property type="term" value="F:nucleic acid binding"/>
    <property type="evidence" value="ECO:0007669"/>
    <property type="project" value="InterPro"/>
</dbReference>
<feature type="region of interest" description="Disordered" evidence="1">
    <location>
        <begin position="380"/>
        <end position="421"/>
    </location>
</feature>
<keyword evidence="3" id="KW-0255">Endonuclease</keyword>
<feature type="region of interest" description="Disordered" evidence="1">
    <location>
        <begin position="609"/>
        <end position="637"/>
    </location>
</feature>
<dbReference type="SMART" id="SM00507">
    <property type="entry name" value="HNHc"/>
    <property type="match status" value="1"/>
</dbReference>
<evidence type="ECO:0000259" key="2">
    <source>
        <dbReference type="SMART" id="SM00507"/>
    </source>
</evidence>
<feature type="compositionally biased region" description="Pro residues" evidence="1">
    <location>
        <begin position="397"/>
        <end position="411"/>
    </location>
</feature>
<dbReference type="GO" id="GO:0008270">
    <property type="term" value="F:zinc ion binding"/>
    <property type="evidence" value="ECO:0007669"/>
    <property type="project" value="InterPro"/>
</dbReference>
<evidence type="ECO:0000313" key="3">
    <source>
        <dbReference type="EMBL" id="SEA45249.1"/>
    </source>
</evidence>
<organism evidence="3 4">
    <name type="scientific">Bowdeniella nasicola</name>
    <dbReference type="NCBI Taxonomy" id="208480"/>
    <lineage>
        <taxon>Bacteria</taxon>
        <taxon>Bacillati</taxon>
        <taxon>Actinomycetota</taxon>
        <taxon>Actinomycetes</taxon>
        <taxon>Actinomycetales</taxon>
        <taxon>Actinomycetaceae</taxon>
        <taxon>Bowdeniella</taxon>
    </lineage>
</organism>
<keyword evidence="3" id="KW-0378">Hydrolase</keyword>
<keyword evidence="3" id="KW-0540">Nuclease</keyword>
<sequence>MSGTTTAISVACMTTGTMLEQLRSAHDALAAIDASMLTAVSDAEKLEAARLTFAIESNLAGLRDDLIAAVEADETTRRVTGQPTSTWIRTTTNSTQGTATRLVKQATATSRYPALLAALREGSITDAHRHTALTQLEILSREAHVIADPSILVAAEQALINLARDLEPRTFKTEAARLTESIAARSTNDAEEAAARATARVRAARSLSISTSADGHTTYINGTFATVDALNAIAILNARAQAKFSQSRDTAGASSTGPEAASPDLARDTSPATVRKYLADAFLEVITEEQRAGGSPMLGGDRPRIVITADFRSLLAESCQLLGITEAELAPPADLFSTAPEPAAADLVSDTDLERDLAEAAEADPMAIFDAWPPLVDGDIADAPDFARPLPGEYEDPPPPPTQPSTPPPESIAPQPTSLVPLPHSIVRMPRSIAPPRQDYPPPSSPEENVARARARAMVEALRTTASRYWHRRFDSGHHLSALHLRLLACDAEVMFVDLDEHGLPRGSSPRSRVVGAKLRRELAIRDRGCVYPGCTVPAAGCESHHIEAWALGGPTTMSNLVLLCAFHHREVQHDTGDTENWRIRMTAAGLPELIPPLRVDPDQRPVIHDRFKPYRGPAADDATPVGTSIADDESVA</sequence>
<proteinExistence type="predicted"/>